<evidence type="ECO:0000259" key="6">
    <source>
        <dbReference type="PROSITE" id="PS50931"/>
    </source>
</evidence>
<evidence type="ECO:0000313" key="7">
    <source>
        <dbReference type="EMBL" id="NEU98118.1"/>
    </source>
</evidence>
<keyword evidence="5" id="KW-0804">Transcription</keyword>
<dbReference type="Gene3D" id="1.10.10.10">
    <property type="entry name" value="Winged helix-like DNA-binding domain superfamily/Winged helix DNA-binding domain"/>
    <property type="match status" value="1"/>
</dbReference>
<comment type="similarity">
    <text evidence="2">Belongs to the LysR transcriptional regulatory family.</text>
</comment>
<dbReference type="FunFam" id="1.10.10.10:FF:000001">
    <property type="entry name" value="LysR family transcriptional regulator"/>
    <property type="match status" value="1"/>
</dbReference>
<dbReference type="EMBL" id="VKHP01000080">
    <property type="protein sequence ID" value="NEU98118.1"/>
    <property type="molecule type" value="Genomic_DNA"/>
</dbReference>
<comment type="function">
    <text evidence="1">NodD regulates the expression of the nodABCFE genes which encode other nodulation proteins. NodD is also a negative regulator of its own expression. Binds flavonoids as inducers.</text>
</comment>
<accession>A0A6P1BI88</accession>
<dbReference type="SUPFAM" id="SSF46785">
    <property type="entry name" value="Winged helix' DNA-binding domain"/>
    <property type="match status" value="1"/>
</dbReference>
<dbReference type="InterPro" id="IPR000847">
    <property type="entry name" value="LysR_HTH_N"/>
</dbReference>
<evidence type="ECO:0000256" key="5">
    <source>
        <dbReference type="ARBA" id="ARBA00023163"/>
    </source>
</evidence>
<dbReference type="SUPFAM" id="SSF53850">
    <property type="entry name" value="Periplasmic binding protein-like II"/>
    <property type="match status" value="1"/>
</dbReference>
<evidence type="ECO:0000256" key="2">
    <source>
        <dbReference type="ARBA" id="ARBA00009437"/>
    </source>
</evidence>
<dbReference type="InterPro" id="IPR036388">
    <property type="entry name" value="WH-like_DNA-bd_sf"/>
</dbReference>
<reference evidence="7 8" key="1">
    <citation type="journal article" date="2020" name="Arch. Microbiol.">
        <title>Bradyrhizobium uaiense sp. nov., a new highly efficient cowpea symbiont.</title>
        <authorList>
            <person name="Cabral Michel D."/>
            <person name="Azarias Guimaraes A."/>
            <person name="Martins da Costa E."/>
            <person name="Soares de Carvalho T."/>
            <person name="Balsanelli E."/>
            <person name="Willems A."/>
            <person name="Maltempi de Souza E."/>
            <person name="de Souza Moreira F.M."/>
        </authorList>
    </citation>
    <scope>NUCLEOTIDE SEQUENCE [LARGE SCALE GENOMIC DNA]</scope>
    <source>
        <strain evidence="7 8">UFLA 03-164</strain>
    </source>
</reference>
<sequence length="303" mass="33071">MERPFMDLRQIRYFVAVAERGGFAAAASTLNVAQSALSRHVKELEAELGGALLERGARGVSVTESGKVLLARGRWLLGTVDDIKAEVRTENREPSGTVRIGAPPSLGDILYPPLAQTFVKQFPRVRLELNEGLTENASERLLRGELDLAIVTTPPPNDHLDYELLMVEQVFLIGPARDPLLKRGRLTRKEFDGLPSAVAPLSRNPFPSTMLCAVRVDNSTPMKRMVASGLGYALLPFSGIHQEVASGTLSAALLPWMRAERVLALPRGRPVSRATREAIAVLKNICRALIDEGIILTAPTRKT</sequence>
<dbReference type="GO" id="GO:0003677">
    <property type="term" value="F:DNA binding"/>
    <property type="evidence" value="ECO:0007669"/>
    <property type="project" value="UniProtKB-KW"/>
</dbReference>
<dbReference type="Pfam" id="PF03466">
    <property type="entry name" value="LysR_substrate"/>
    <property type="match status" value="1"/>
</dbReference>
<protein>
    <submittedName>
        <fullName evidence="7">LysR family transcriptional regulator</fullName>
    </submittedName>
</protein>
<dbReference type="GO" id="GO:0005829">
    <property type="term" value="C:cytosol"/>
    <property type="evidence" value="ECO:0007669"/>
    <property type="project" value="TreeGrafter"/>
</dbReference>
<organism evidence="7 8">
    <name type="scientific">Bradyrhizobium uaiense</name>
    <dbReference type="NCBI Taxonomy" id="2594946"/>
    <lineage>
        <taxon>Bacteria</taxon>
        <taxon>Pseudomonadati</taxon>
        <taxon>Pseudomonadota</taxon>
        <taxon>Alphaproteobacteria</taxon>
        <taxon>Hyphomicrobiales</taxon>
        <taxon>Nitrobacteraceae</taxon>
        <taxon>Bradyrhizobium</taxon>
    </lineage>
</organism>
<dbReference type="InterPro" id="IPR005119">
    <property type="entry name" value="LysR_subst-bd"/>
</dbReference>
<name>A0A6P1BI88_9BRAD</name>
<dbReference type="PROSITE" id="PS50931">
    <property type="entry name" value="HTH_LYSR"/>
    <property type="match status" value="1"/>
</dbReference>
<comment type="caution">
    <text evidence="7">The sequence shown here is derived from an EMBL/GenBank/DDBJ whole genome shotgun (WGS) entry which is preliminary data.</text>
</comment>
<keyword evidence="8" id="KW-1185">Reference proteome</keyword>
<dbReference type="InterPro" id="IPR050950">
    <property type="entry name" value="HTH-type_LysR_regulators"/>
</dbReference>
<keyword evidence="4" id="KW-0238">DNA-binding</keyword>
<evidence type="ECO:0000256" key="4">
    <source>
        <dbReference type="ARBA" id="ARBA00023125"/>
    </source>
</evidence>
<evidence type="ECO:0000256" key="3">
    <source>
        <dbReference type="ARBA" id="ARBA00023015"/>
    </source>
</evidence>
<dbReference type="Gene3D" id="3.40.190.10">
    <property type="entry name" value="Periplasmic binding protein-like II"/>
    <property type="match status" value="2"/>
</dbReference>
<proteinExistence type="inferred from homology"/>
<dbReference type="AlphaFoldDB" id="A0A6P1BI88"/>
<dbReference type="Proteomes" id="UP000468531">
    <property type="component" value="Unassembled WGS sequence"/>
</dbReference>
<dbReference type="InterPro" id="IPR036390">
    <property type="entry name" value="WH_DNA-bd_sf"/>
</dbReference>
<evidence type="ECO:0000256" key="1">
    <source>
        <dbReference type="ARBA" id="ARBA00003502"/>
    </source>
</evidence>
<feature type="domain" description="HTH lysR-type" evidence="6">
    <location>
        <begin position="6"/>
        <end position="63"/>
    </location>
</feature>
<gene>
    <name evidence="7" type="ORF">FNJ47_20360</name>
</gene>
<evidence type="ECO:0000313" key="8">
    <source>
        <dbReference type="Proteomes" id="UP000468531"/>
    </source>
</evidence>
<dbReference type="GO" id="GO:0003700">
    <property type="term" value="F:DNA-binding transcription factor activity"/>
    <property type="evidence" value="ECO:0007669"/>
    <property type="project" value="InterPro"/>
</dbReference>
<dbReference type="Pfam" id="PF00126">
    <property type="entry name" value="HTH_1"/>
    <property type="match status" value="1"/>
</dbReference>
<keyword evidence="3" id="KW-0805">Transcription regulation</keyword>
<dbReference type="PRINTS" id="PR00039">
    <property type="entry name" value="HTHLYSR"/>
</dbReference>
<dbReference type="PANTHER" id="PTHR30419">
    <property type="entry name" value="HTH-TYPE TRANSCRIPTIONAL REGULATOR YBHD"/>
    <property type="match status" value="1"/>
</dbReference>